<dbReference type="AlphaFoldDB" id="A0AAD5R5H3"/>
<evidence type="ECO:0000313" key="2">
    <source>
        <dbReference type="Proteomes" id="UP001196413"/>
    </source>
</evidence>
<protein>
    <submittedName>
        <fullName evidence="1">Uncharacterized protein</fullName>
    </submittedName>
</protein>
<sequence length="117" mass="13173">MDHLRNAHPNSSYVTESFDVDALYTNVSNAIRELLIQHQEAINTYGLSNQQLTIESMFADSEFAVPDHGFKVGRKAEATIQSIGNVFGLNHHTEKGFRSRKFGDRITAPHSIKRLLC</sequence>
<dbReference type="EMBL" id="JAHQIW010006687">
    <property type="protein sequence ID" value="KAJ1369843.1"/>
    <property type="molecule type" value="Genomic_DNA"/>
</dbReference>
<keyword evidence="2" id="KW-1185">Reference proteome</keyword>
<evidence type="ECO:0000313" key="1">
    <source>
        <dbReference type="EMBL" id="KAJ1369843.1"/>
    </source>
</evidence>
<name>A0AAD5R5H3_PARTN</name>
<accession>A0AAD5R5H3</accession>
<proteinExistence type="predicted"/>
<feature type="non-terminal residue" evidence="1">
    <location>
        <position position="117"/>
    </location>
</feature>
<gene>
    <name evidence="1" type="ORF">KIN20_031422</name>
</gene>
<dbReference type="Proteomes" id="UP001196413">
    <property type="component" value="Unassembled WGS sequence"/>
</dbReference>
<reference evidence="1" key="1">
    <citation type="submission" date="2021-06" db="EMBL/GenBank/DDBJ databases">
        <title>Parelaphostrongylus tenuis whole genome reference sequence.</title>
        <authorList>
            <person name="Garwood T.J."/>
            <person name="Larsen P.A."/>
            <person name="Fountain-Jones N.M."/>
            <person name="Garbe J.R."/>
            <person name="Macchietto M.G."/>
            <person name="Kania S.A."/>
            <person name="Gerhold R.W."/>
            <person name="Richards J.E."/>
            <person name="Wolf T.M."/>
        </authorList>
    </citation>
    <scope>NUCLEOTIDE SEQUENCE</scope>
    <source>
        <strain evidence="1">MNPRO001-30</strain>
        <tissue evidence="1">Meninges</tissue>
    </source>
</reference>
<organism evidence="1 2">
    <name type="scientific">Parelaphostrongylus tenuis</name>
    <name type="common">Meningeal worm</name>
    <dbReference type="NCBI Taxonomy" id="148309"/>
    <lineage>
        <taxon>Eukaryota</taxon>
        <taxon>Metazoa</taxon>
        <taxon>Ecdysozoa</taxon>
        <taxon>Nematoda</taxon>
        <taxon>Chromadorea</taxon>
        <taxon>Rhabditida</taxon>
        <taxon>Rhabditina</taxon>
        <taxon>Rhabditomorpha</taxon>
        <taxon>Strongyloidea</taxon>
        <taxon>Metastrongylidae</taxon>
        <taxon>Parelaphostrongylus</taxon>
    </lineage>
</organism>
<comment type="caution">
    <text evidence="1">The sequence shown here is derived from an EMBL/GenBank/DDBJ whole genome shotgun (WGS) entry which is preliminary data.</text>
</comment>